<evidence type="ECO:0000313" key="3">
    <source>
        <dbReference type="Proteomes" id="UP000215999"/>
    </source>
</evidence>
<name>A0ABX4FXE0_9GAMM</name>
<keyword evidence="1" id="KW-0812">Transmembrane</keyword>
<comment type="caution">
    <text evidence="2">The sequence shown here is derived from an EMBL/GenBank/DDBJ whole genome shotgun (WGS) entry which is preliminary data.</text>
</comment>
<evidence type="ECO:0000313" key="2">
    <source>
        <dbReference type="EMBL" id="OZS42490.1"/>
    </source>
</evidence>
<organism evidence="2 3">
    <name type="scientific">Photobacterium sanguinicancri</name>
    <dbReference type="NCBI Taxonomy" id="875932"/>
    <lineage>
        <taxon>Bacteria</taxon>
        <taxon>Pseudomonadati</taxon>
        <taxon>Pseudomonadota</taxon>
        <taxon>Gammaproteobacteria</taxon>
        <taxon>Vibrionales</taxon>
        <taxon>Vibrionaceae</taxon>
        <taxon>Photobacterium</taxon>
    </lineage>
</organism>
<reference evidence="2 3" key="1">
    <citation type="journal article" date="2016" name="Antonie Van Leeuwenhoek">
        <title>Photobacterium sanguinicancri sp. nov. isolated from marine animals.</title>
        <authorList>
            <person name="Gomez-Gil B."/>
            <person name="Roque A."/>
            <person name="Rotllant G."/>
            <person name="Romalde J.L."/>
            <person name="Doce A."/>
            <person name="Eggermont M."/>
            <person name="Defoirdt T."/>
        </authorList>
    </citation>
    <scope>NUCLEOTIDE SEQUENCE [LARGE SCALE GENOMIC DNA]</scope>
    <source>
        <strain evidence="2 3">CAIM 1827</strain>
    </source>
</reference>
<protein>
    <recommendedName>
        <fullName evidence="4">Glycine zipper domain-containing protein</fullName>
    </recommendedName>
</protein>
<proteinExistence type="predicted"/>
<dbReference type="Proteomes" id="UP000215999">
    <property type="component" value="Unassembled WGS sequence"/>
</dbReference>
<sequence>MEKNVMAAYYHIKDQPTKIEIDLSLDGAKKGSAIGLMLASRIPHPAALPVGFVVGGLIGAVVGKPD</sequence>
<keyword evidence="1" id="KW-1133">Transmembrane helix</keyword>
<keyword evidence="1" id="KW-0472">Membrane</keyword>
<keyword evidence="3" id="KW-1185">Reference proteome</keyword>
<evidence type="ECO:0008006" key="4">
    <source>
        <dbReference type="Google" id="ProtNLM"/>
    </source>
</evidence>
<accession>A0ABX4FXE0</accession>
<dbReference type="EMBL" id="NOIF01000149">
    <property type="protein sequence ID" value="OZS42490.1"/>
    <property type="molecule type" value="Genomic_DNA"/>
</dbReference>
<feature type="transmembrane region" description="Helical" evidence="1">
    <location>
        <begin position="46"/>
        <end position="63"/>
    </location>
</feature>
<evidence type="ECO:0000256" key="1">
    <source>
        <dbReference type="SAM" id="Phobius"/>
    </source>
</evidence>
<gene>
    <name evidence="2" type="ORF">ASV53_18175</name>
</gene>